<accession>A0ACD5TU09</accession>
<evidence type="ECO:0000313" key="1">
    <source>
        <dbReference type="EnsemblPlants" id="AVESA.00010b.r2.1DG0126560.1.CDS"/>
    </source>
</evidence>
<evidence type="ECO:0000313" key="2">
    <source>
        <dbReference type="Proteomes" id="UP001732700"/>
    </source>
</evidence>
<reference evidence="1" key="2">
    <citation type="submission" date="2025-09" db="UniProtKB">
        <authorList>
            <consortium name="EnsemblPlants"/>
        </authorList>
    </citation>
    <scope>IDENTIFICATION</scope>
</reference>
<dbReference type="Proteomes" id="UP001732700">
    <property type="component" value="Chromosome 1D"/>
</dbReference>
<dbReference type="EnsemblPlants" id="AVESA.00010b.r2.1DG0126560.1">
    <property type="protein sequence ID" value="AVESA.00010b.r2.1DG0126560.1.CDS"/>
    <property type="gene ID" value="AVESA.00010b.r2.1DG0126560"/>
</dbReference>
<name>A0ACD5TU09_AVESA</name>
<protein>
    <submittedName>
        <fullName evidence="1">Uncharacterized protein</fullName>
    </submittedName>
</protein>
<proteinExistence type="predicted"/>
<organism evidence="1 2">
    <name type="scientific">Avena sativa</name>
    <name type="common">Oat</name>
    <dbReference type="NCBI Taxonomy" id="4498"/>
    <lineage>
        <taxon>Eukaryota</taxon>
        <taxon>Viridiplantae</taxon>
        <taxon>Streptophyta</taxon>
        <taxon>Embryophyta</taxon>
        <taxon>Tracheophyta</taxon>
        <taxon>Spermatophyta</taxon>
        <taxon>Magnoliopsida</taxon>
        <taxon>Liliopsida</taxon>
        <taxon>Poales</taxon>
        <taxon>Poaceae</taxon>
        <taxon>BOP clade</taxon>
        <taxon>Pooideae</taxon>
        <taxon>Poodae</taxon>
        <taxon>Poeae</taxon>
        <taxon>Poeae Chloroplast Group 1 (Aveneae type)</taxon>
        <taxon>Aveninae</taxon>
        <taxon>Avena</taxon>
    </lineage>
</organism>
<reference evidence="1" key="1">
    <citation type="submission" date="2021-05" db="EMBL/GenBank/DDBJ databases">
        <authorList>
            <person name="Scholz U."/>
            <person name="Mascher M."/>
            <person name="Fiebig A."/>
        </authorList>
    </citation>
    <scope>NUCLEOTIDE SEQUENCE [LARGE SCALE GENOMIC DNA]</scope>
</reference>
<sequence>MFRLTLLRRAIVCFFIHHAVQSGGFELHPTDGEVIGPLEKDVVHGPTKQYLMGLKSKSIEATIFGQGSSSWVDPYFVGHQTPYGGPKDNYYGLHATMDVYGHKLKPGQLSSTTFWIFHDGDGNTSSRNTIQVGWHIHPELYGDSHPHFYTLWTVM</sequence>
<keyword evidence="2" id="KW-1185">Reference proteome</keyword>